<evidence type="ECO:0000313" key="2">
    <source>
        <dbReference type="Proteomes" id="UP001164776"/>
    </source>
</evidence>
<gene>
    <name evidence="1" type="ORF">BS78_K191700</name>
</gene>
<comment type="caution">
    <text evidence="1">The sequence shown here is derived from an EMBL/GenBank/DDBJ whole genome shotgun (WGS) entry which is preliminary data.</text>
</comment>
<dbReference type="Proteomes" id="UP001164776">
    <property type="component" value="Unassembled WGS sequence"/>
</dbReference>
<sequence>MLPHTISLQTSAGRPGNHLPLTPSHSRSLTIALPLHIVCNLARRHGALGGLPAVVASSPGLAFVSCPITTALQLLSQGTEGVVFAPYDEGWRQMH</sequence>
<dbReference type="EMBL" id="MU630725">
    <property type="protein sequence ID" value="KAJ1253764.1"/>
    <property type="molecule type" value="Genomic_DNA"/>
</dbReference>
<dbReference type="OrthoDB" id="694552at2759"/>
<name>A0A9W8CC65_9POAL</name>
<dbReference type="AlphaFoldDB" id="A0A9W8CC65"/>
<reference evidence="1 2" key="1">
    <citation type="submission" date="2022-10" db="EMBL/GenBank/DDBJ databases">
        <title>WGS assembly of Paspalum vaginatum 540-79.</title>
        <authorList>
            <person name="Sun G."/>
            <person name="Wase N."/>
            <person name="Shu S."/>
            <person name="Jenkins J."/>
            <person name="Zhou B."/>
            <person name="Torres-Rodriguez J."/>
            <person name="Chen C."/>
            <person name="Sandor L."/>
            <person name="Plott C."/>
            <person name="Yoshinga Y."/>
            <person name="Daum C."/>
            <person name="Qi P."/>
            <person name="Barry K."/>
            <person name="Lipzen A."/>
            <person name="Berry L."/>
            <person name="Pedersen C."/>
            <person name="Gottilla T."/>
            <person name="Foltz A."/>
            <person name="Yu H."/>
            <person name="O'Malley R."/>
            <person name="Zhang C."/>
            <person name="Devos K."/>
            <person name="Sigmon B."/>
            <person name="Yu B."/>
            <person name="Obata T."/>
            <person name="Schmutz J."/>
            <person name="Schnable J."/>
        </authorList>
    </citation>
    <scope>NUCLEOTIDE SEQUENCE [LARGE SCALE GENOMIC DNA]</scope>
    <source>
        <strain evidence="2">cv. 540-79</strain>
    </source>
</reference>
<accession>A0A9W8CC65</accession>
<proteinExistence type="predicted"/>
<organism evidence="1 2">
    <name type="scientific">Paspalum vaginatum</name>
    <name type="common">seashore paspalum</name>
    <dbReference type="NCBI Taxonomy" id="158149"/>
    <lineage>
        <taxon>Eukaryota</taxon>
        <taxon>Viridiplantae</taxon>
        <taxon>Streptophyta</taxon>
        <taxon>Embryophyta</taxon>
        <taxon>Tracheophyta</taxon>
        <taxon>Spermatophyta</taxon>
        <taxon>Magnoliopsida</taxon>
        <taxon>Liliopsida</taxon>
        <taxon>Poales</taxon>
        <taxon>Poaceae</taxon>
        <taxon>PACMAD clade</taxon>
        <taxon>Panicoideae</taxon>
        <taxon>Andropogonodae</taxon>
        <taxon>Paspaleae</taxon>
        <taxon>Paspalinae</taxon>
        <taxon>Paspalum</taxon>
    </lineage>
</organism>
<keyword evidence="2" id="KW-1185">Reference proteome</keyword>
<evidence type="ECO:0000313" key="1">
    <source>
        <dbReference type="EMBL" id="KAJ1253764.1"/>
    </source>
</evidence>
<protein>
    <submittedName>
        <fullName evidence="1">Uncharacterized protein</fullName>
    </submittedName>
</protein>